<keyword evidence="5" id="KW-1133">Transmembrane helix</keyword>
<evidence type="ECO:0000256" key="1">
    <source>
        <dbReference type="ARBA" id="ARBA00004651"/>
    </source>
</evidence>
<dbReference type="OrthoDB" id="9777774at2"/>
<comment type="subcellular location">
    <subcellularLocation>
        <location evidence="1">Cell membrane</location>
        <topology evidence="1">Multi-pass membrane protein</topology>
    </subcellularLocation>
</comment>
<keyword evidence="3" id="KW-1003">Cell membrane</keyword>
<dbReference type="InterPro" id="IPR005524">
    <property type="entry name" value="DUF318"/>
</dbReference>
<protein>
    <submittedName>
        <fullName evidence="7">Putative permease</fullName>
    </submittedName>
</protein>
<keyword evidence="4" id="KW-0812">Transmembrane</keyword>
<dbReference type="AlphaFoldDB" id="A0A0B7GXP5"/>
<dbReference type="GeneID" id="57754179"/>
<evidence type="ECO:0000256" key="2">
    <source>
        <dbReference type="ARBA" id="ARBA00006386"/>
    </source>
</evidence>
<dbReference type="EMBL" id="CDNC01000013">
    <property type="protein sequence ID" value="CEM61730.1"/>
    <property type="molecule type" value="Genomic_DNA"/>
</dbReference>
<evidence type="ECO:0000256" key="5">
    <source>
        <dbReference type="ARBA" id="ARBA00022989"/>
    </source>
</evidence>
<reference evidence="8" key="1">
    <citation type="submission" date="2015-01" db="EMBL/GenBank/DDBJ databases">
        <authorList>
            <person name="Manzoor Shahid"/>
            <person name="Zubair Saima"/>
        </authorList>
    </citation>
    <scope>NUCLEOTIDE SEQUENCE [LARGE SCALE GENOMIC DNA]</scope>
    <source>
        <strain evidence="8">V1</strain>
    </source>
</reference>
<evidence type="ECO:0000256" key="4">
    <source>
        <dbReference type="ARBA" id="ARBA00022692"/>
    </source>
</evidence>
<dbReference type="InterPro" id="IPR052923">
    <property type="entry name" value="UPF0718"/>
</dbReference>
<accession>A0A0B7GXP5</accession>
<evidence type="ECO:0000256" key="6">
    <source>
        <dbReference type="ARBA" id="ARBA00023136"/>
    </source>
</evidence>
<name>A0A0B7GXP5_TREPH</name>
<evidence type="ECO:0000256" key="3">
    <source>
        <dbReference type="ARBA" id="ARBA00022475"/>
    </source>
</evidence>
<proteinExistence type="inferred from homology"/>
<dbReference type="Pfam" id="PF03773">
    <property type="entry name" value="ArsP_1"/>
    <property type="match status" value="1"/>
</dbReference>
<dbReference type="PANTHER" id="PTHR34184:SF4">
    <property type="entry name" value="UPF0718 PROTEIN YCGR"/>
    <property type="match status" value="1"/>
</dbReference>
<evidence type="ECO:0000313" key="8">
    <source>
        <dbReference type="Proteomes" id="UP000042527"/>
    </source>
</evidence>
<sequence length="309" mass="34309">MNILFFSTLYTVFFSIILQAFPFMLLGAFLASILHIFVSDQLIIKIFPNKSGIGFLTALFSGFIFPVCECATVPLMTGLIKKKVSMPIAVTFMLAAPIANPISIIATLYAFSEMPLVAVYRVCFGLATALIIGLFLLLYPDKDIQKDETAEACACACGHEHGEHCHEDRHADSFKEKLIALFLHTGDEFFNAGKFLIIGAFFTAVIRVAIPENIFFLHATSGLLGILIQMLFAFLFSACSTSDAFIAKSFLGRFNLASVMGFLIYGPMMDIKNLFMLLSMFKKRFVIELALIVTVLNILAIFVFTHMFM</sequence>
<organism evidence="7 8">
    <name type="scientific">Treponema phagedenis</name>
    <dbReference type="NCBI Taxonomy" id="162"/>
    <lineage>
        <taxon>Bacteria</taxon>
        <taxon>Pseudomonadati</taxon>
        <taxon>Spirochaetota</taxon>
        <taxon>Spirochaetia</taxon>
        <taxon>Spirochaetales</taxon>
        <taxon>Treponemataceae</taxon>
        <taxon>Treponema</taxon>
    </lineage>
</organism>
<keyword evidence="8" id="KW-1185">Reference proteome</keyword>
<keyword evidence="6" id="KW-0472">Membrane</keyword>
<dbReference type="RefSeq" id="WP_002698044.1">
    <property type="nucleotide sequence ID" value="NZ_CDNC01000013.1"/>
</dbReference>
<evidence type="ECO:0000313" key="7">
    <source>
        <dbReference type="EMBL" id="CEM61730.1"/>
    </source>
</evidence>
<comment type="similarity">
    <text evidence="2">Belongs to the UPF0718 family.</text>
</comment>
<dbReference type="GO" id="GO:0005886">
    <property type="term" value="C:plasma membrane"/>
    <property type="evidence" value="ECO:0007669"/>
    <property type="project" value="UniProtKB-SubCell"/>
</dbReference>
<gene>
    <name evidence="7" type="ORF">TPHV1_200020</name>
</gene>
<dbReference type="Proteomes" id="UP000042527">
    <property type="component" value="Unassembled WGS sequence"/>
</dbReference>
<dbReference type="PANTHER" id="PTHR34184">
    <property type="entry name" value="UPF0718 PROTEIN YCGR"/>
    <property type="match status" value="1"/>
</dbReference>